<evidence type="ECO:0000313" key="1">
    <source>
        <dbReference type="EnsemblMetazoa" id="AMIN014552-PA"/>
    </source>
</evidence>
<reference evidence="2" key="1">
    <citation type="submission" date="2013-03" db="EMBL/GenBank/DDBJ databases">
        <title>The Genome Sequence of Anopheles minimus MINIMUS1.</title>
        <authorList>
            <consortium name="The Broad Institute Genomics Platform"/>
            <person name="Neafsey D.E."/>
            <person name="Walton C."/>
            <person name="Walker B."/>
            <person name="Young S.K."/>
            <person name="Zeng Q."/>
            <person name="Gargeya S."/>
            <person name="Fitzgerald M."/>
            <person name="Haas B."/>
            <person name="Abouelleil A."/>
            <person name="Allen A.W."/>
            <person name="Alvarado L."/>
            <person name="Arachchi H.M."/>
            <person name="Berlin A.M."/>
            <person name="Chapman S.B."/>
            <person name="Gainer-Dewar J."/>
            <person name="Goldberg J."/>
            <person name="Griggs A."/>
            <person name="Gujja S."/>
            <person name="Hansen M."/>
            <person name="Howarth C."/>
            <person name="Imamovic A."/>
            <person name="Ireland A."/>
            <person name="Larimer J."/>
            <person name="McCowan C."/>
            <person name="Murphy C."/>
            <person name="Pearson M."/>
            <person name="Poon T.W."/>
            <person name="Priest M."/>
            <person name="Roberts A."/>
            <person name="Saif S."/>
            <person name="Shea T."/>
            <person name="Sisk P."/>
            <person name="Sykes S."/>
            <person name="Wortman J."/>
            <person name="Nusbaum C."/>
            <person name="Birren B."/>
        </authorList>
    </citation>
    <scope>NUCLEOTIDE SEQUENCE [LARGE SCALE GENOMIC DNA]</scope>
    <source>
        <strain evidence="2">MINIMUS1</strain>
    </source>
</reference>
<name>A0A182WPF1_9DIPT</name>
<reference evidence="1" key="2">
    <citation type="submission" date="2020-05" db="UniProtKB">
        <authorList>
            <consortium name="EnsemblMetazoa"/>
        </authorList>
    </citation>
    <scope>IDENTIFICATION</scope>
    <source>
        <strain evidence="1">MINIMUS1</strain>
    </source>
</reference>
<evidence type="ECO:0000313" key="2">
    <source>
        <dbReference type="Proteomes" id="UP000075920"/>
    </source>
</evidence>
<accession>A0A182WPF1</accession>
<dbReference type="Proteomes" id="UP000075920">
    <property type="component" value="Unassembled WGS sequence"/>
</dbReference>
<sequence length="40" mass="4826">MLHYHKLRFPPSLAYLHCRCQQVVAPVQRRAGCVHDYFRQ</sequence>
<dbReference type="AlphaFoldDB" id="A0A182WPF1"/>
<keyword evidence="2" id="KW-1185">Reference proteome</keyword>
<proteinExistence type="predicted"/>
<dbReference type="VEuPathDB" id="VectorBase:AMIN014552"/>
<organism evidence="1 2">
    <name type="scientific">Anopheles minimus</name>
    <dbReference type="NCBI Taxonomy" id="112268"/>
    <lineage>
        <taxon>Eukaryota</taxon>
        <taxon>Metazoa</taxon>
        <taxon>Ecdysozoa</taxon>
        <taxon>Arthropoda</taxon>
        <taxon>Hexapoda</taxon>
        <taxon>Insecta</taxon>
        <taxon>Pterygota</taxon>
        <taxon>Neoptera</taxon>
        <taxon>Endopterygota</taxon>
        <taxon>Diptera</taxon>
        <taxon>Nematocera</taxon>
        <taxon>Culicoidea</taxon>
        <taxon>Culicidae</taxon>
        <taxon>Anophelinae</taxon>
        <taxon>Anopheles</taxon>
    </lineage>
</organism>
<protein>
    <submittedName>
        <fullName evidence="1">Uncharacterized protein</fullName>
    </submittedName>
</protein>
<dbReference type="EnsemblMetazoa" id="AMIN014552-RA">
    <property type="protein sequence ID" value="AMIN014552-PA"/>
    <property type="gene ID" value="AMIN014552"/>
</dbReference>